<dbReference type="AlphaFoldDB" id="A0A2S5RF66"/>
<comment type="similarity">
    <text evidence="1">Belongs to the UPF0236 family.</text>
</comment>
<dbReference type="RefSeq" id="WP_028126903.1">
    <property type="nucleotide sequence ID" value="NZ_PHNE01000001.1"/>
</dbReference>
<dbReference type="NCBIfam" id="NF046004">
    <property type="entry name" value="ICE_Mbov_0401"/>
    <property type="match status" value="1"/>
</dbReference>
<dbReference type="STRING" id="1399797.GCA_000518285_01663"/>
<comment type="caution">
    <text evidence="2">The sequence shown here is derived from an EMBL/GenBank/DDBJ whole genome shotgun (WGS) entry which is preliminary data.</text>
</comment>
<dbReference type="EMBL" id="PHNE01000001">
    <property type="protein sequence ID" value="PPE05969.1"/>
    <property type="molecule type" value="Genomic_DNA"/>
</dbReference>
<evidence type="ECO:0000313" key="3">
    <source>
        <dbReference type="Proteomes" id="UP000237865"/>
    </source>
</evidence>
<evidence type="ECO:0000256" key="1">
    <source>
        <dbReference type="ARBA" id="ARBA00006539"/>
    </source>
</evidence>
<dbReference type="InterPro" id="IPR009620">
    <property type="entry name" value="UPF0236"/>
</dbReference>
<proteinExistence type="inferred from homology"/>
<evidence type="ECO:0008006" key="4">
    <source>
        <dbReference type="Google" id="ProtNLM"/>
    </source>
</evidence>
<organism evidence="2 3">
    <name type="scientific">Williamsoniiplasma lucivorax</name>
    <dbReference type="NCBI Taxonomy" id="209274"/>
    <lineage>
        <taxon>Bacteria</taxon>
        <taxon>Bacillati</taxon>
        <taxon>Mycoplasmatota</taxon>
        <taxon>Mollicutes</taxon>
        <taxon>Entomoplasmatales</taxon>
        <taxon>Williamsoniiplasma</taxon>
    </lineage>
</organism>
<name>A0A2S5RF66_9MOLU</name>
<gene>
    <name evidence="2" type="ORF">ELUCI_v1c02600</name>
</gene>
<accession>A0A2S5RF66</accession>
<evidence type="ECO:0000313" key="2">
    <source>
        <dbReference type="EMBL" id="PPE05969.1"/>
    </source>
</evidence>
<keyword evidence="3" id="KW-1185">Reference proteome</keyword>
<protein>
    <recommendedName>
        <fullName evidence="4">Transposase</fullName>
    </recommendedName>
</protein>
<dbReference type="Proteomes" id="UP000237865">
    <property type="component" value="Unassembled WGS sequence"/>
</dbReference>
<dbReference type="Pfam" id="PF06782">
    <property type="entry name" value="UPF0236"/>
    <property type="match status" value="1"/>
</dbReference>
<reference evidence="2 3" key="1">
    <citation type="submission" date="2017-11" db="EMBL/GenBank/DDBJ databases">
        <title>Genome sequence of Entomoplasma lucivorax PIPN-2 (ATCC 49196).</title>
        <authorList>
            <person name="Lo W.-S."/>
            <person name="Gasparich G.E."/>
            <person name="Kuo C.-H."/>
        </authorList>
    </citation>
    <scope>NUCLEOTIDE SEQUENCE [LARGE SCALE GENOMIC DNA]</scope>
    <source>
        <strain evidence="2 3">PIPN-2</strain>
    </source>
</reference>
<sequence>MWINEKLEYKKILDQKKLELEELDYKLLKNRDKKRYILIKVAPRTISTKFGILTFNRRIYMDNTKSKDKYLSLLEEKINLPKYVKIHPDLVEEIKSYIGDGKRYRDIQDLFPHANLSQMSISNIFKSVKNEEKRLHVNNKIALPNKQTIYIFLDDTFVNLDRLKVRNKIRKIKRHKDVKVRVATFCTGYAWNNNSRKRKKLANKKIVYWLGKEESLTTEQLSQRLLEHLEQFYTNVENCHLVVGGDGAGWIKNVASWLHADYILDRYHAIKKLRTTFYNNTTYYIPTYSILHTMYNIPTSIVGKDLFYITKDLFKNGKYEILYAILQELATDEVAKYFKNNKTGIINQGAAWNIGVSAECEISRLVKSALGYGSKIYSHIVFKNILNERAFKINNNLCV</sequence>